<keyword evidence="6 17" id="KW-0812">Transmembrane</keyword>
<evidence type="ECO:0000313" key="22">
    <source>
        <dbReference type="Proteomes" id="UP000198548"/>
    </source>
</evidence>
<dbReference type="InterPro" id="IPR023346">
    <property type="entry name" value="Lysozyme-like_dom_sf"/>
</dbReference>
<evidence type="ECO:0000256" key="15">
    <source>
        <dbReference type="ARBA" id="ARBA00049902"/>
    </source>
</evidence>
<feature type="region of interest" description="Disordered" evidence="16">
    <location>
        <begin position="795"/>
        <end position="875"/>
    </location>
</feature>
<evidence type="ECO:0000256" key="2">
    <source>
        <dbReference type="ARBA" id="ARBA00022645"/>
    </source>
</evidence>
<keyword evidence="9" id="KW-0573">Peptidoglycan synthesis</keyword>
<dbReference type="SUPFAM" id="SSF56601">
    <property type="entry name" value="beta-lactamase/transpeptidase-like"/>
    <property type="match status" value="1"/>
</dbReference>
<evidence type="ECO:0000259" key="18">
    <source>
        <dbReference type="Pfam" id="PF00905"/>
    </source>
</evidence>
<keyword evidence="1" id="KW-1003">Cell membrane</keyword>
<dbReference type="EMBL" id="BJUX01000006">
    <property type="protein sequence ID" value="GEK88742.1"/>
    <property type="molecule type" value="Genomic_DNA"/>
</dbReference>
<dbReference type="SUPFAM" id="SSF53955">
    <property type="entry name" value="Lysozyme-like"/>
    <property type="match status" value="1"/>
</dbReference>
<evidence type="ECO:0000313" key="21">
    <source>
        <dbReference type="EMBL" id="SEL71977.1"/>
    </source>
</evidence>
<keyword evidence="23" id="KW-1185">Reference proteome</keyword>
<evidence type="ECO:0000259" key="19">
    <source>
        <dbReference type="Pfam" id="PF00912"/>
    </source>
</evidence>
<keyword evidence="7" id="KW-0378">Hydrolase</keyword>
<dbReference type="GO" id="GO:0009252">
    <property type="term" value="P:peptidoglycan biosynthetic process"/>
    <property type="evidence" value="ECO:0007669"/>
    <property type="project" value="UniProtKB-KW"/>
</dbReference>
<dbReference type="Pfam" id="PF00905">
    <property type="entry name" value="Transpeptidase"/>
    <property type="match status" value="1"/>
</dbReference>
<evidence type="ECO:0000256" key="3">
    <source>
        <dbReference type="ARBA" id="ARBA00022670"/>
    </source>
</evidence>
<evidence type="ECO:0000256" key="16">
    <source>
        <dbReference type="SAM" id="MobiDB-lite"/>
    </source>
</evidence>
<keyword evidence="4" id="KW-0328">Glycosyltransferase</keyword>
<evidence type="ECO:0000256" key="1">
    <source>
        <dbReference type="ARBA" id="ARBA00022475"/>
    </source>
</evidence>
<keyword evidence="5" id="KW-0808">Transferase</keyword>
<accession>A0A1H7SKL9</accession>
<dbReference type="Pfam" id="PF00912">
    <property type="entry name" value="Transgly"/>
    <property type="match status" value="1"/>
</dbReference>
<name>A0A1H7SKL9_9LACT</name>
<keyword evidence="13" id="KW-0961">Cell wall biogenesis/degradation</keyword>
<dbReference type="OrthoDB" id="9766909at2"/>
<evidence type="ECO:0000256" key="13">
    <source>
        <dbReference type="ARBA" id="ARBA00023316"/>
    </source>
</evidence>
<organism evidence="21 22">
    <name type="scientific">Alkalibacterium putridalgicola</name>
    <dbReference type="NCBI Taxonomy" id="426703"/>
    <lineage>
        <taxon>Bacteria</taxon>
        <taxon>Bacillati</taxon>
        <taxon>Bacillota</taxon>
        <taxon>Bacilli</taxon>
        <taxon>Lactobacillales</taxon>
        <taxon>Carnobacteriaceae</taxon>
        <taxon>Alkalibacterium</taxon>
    </lineage>
</organism>
<evidence type="ECO:0000256" key="7">
    <source>
        <dbReference type="ARBA" id="ARBA00022801"/>
    </source>
</evidence>
<comment type="catalytic activity">
    <reaction evidence="14">
        <text>Preferential cleavage: (Ac)2-L-Lys-D-Ala-|-D-Ala. Also transpeptidation of peptidyl-alanyl moieties that are N-acyl substituents of D-alanine.</text>
        <dbReference type="EC" id="3.4.16.4"/>
    </reaction>
</comment>
<evidence type="ECO:0000256" key="10">
    <source>
        <dbReference type="ARBA" id="ARBA00022989"/>
    </source>
</evidence>
<protein>
    <submittedName>
        <fullName evidence="20 21">Penicillin-binding protein</fullName>
    </submittedName>
</protein>
<comment type="catalytic activity">
    <reaction evidence="15">
        <text>[GlcNAc-(1-&gt;4)-Mur2Ac(oyl-L-Ala-gamma-D-Glu-L-Lys-D-Ala-D-Ala)](n)-di-trans,octa-cis-undecaprenyl diphosphate + beta-D-GlcNAc-(1-&gt;4)-Mur2Ac(oyl-L-Ala-gamma-D-Glu-L-Lys-D-Ala-D-Ala)-di-trans,octa-cis-undecaprenyl diphosphate = [GlcNAc-(1-&gt;4)-Mur2Ac(oyl-L-Ala-gamma-D-Glu-L-Lys-D-Ala-D-Ala)](n+1)-di-trans,octa-cis-undecaprenyl diphosphate + di-trans,octa-cis-undecaprenyl diphosphate + H(+)</text>
        <dbReference type="Rhea" id="RHEA:23708"/>
        <dbReference type="Rhea" id="RHEA-COMP:9602"/>
        <dbReference type="Rhea" id="RHEA-COMP:9603"/>
        <dbReference type="ChEBI" id="CHEBI:15378"/>
        <dbReference type="ChEBI" id="CHEBI:58405"/>
        <dbReference type="ChEBI" id="CHEBI:60033"/>
        <dbReference type="ChEBI" id="CHEBI:78435"/>
        <dbReference type="EC" id="2.4.99.28"/>
    </reaction>
</comment>
<evidence type="ECO:0000256" key="9">
    <source>
        <dbReference type="ARBA" id="ARBA00022984"/>
    </source>
</evidence>
<evidence type="ECO:0000313" key="23">
    <source>
        <dbReference type="Proteomes" id="UP000321425"/>
    </source>
</evidence>
<evidence type="ECO:0000256" key="11">
    <source>
        <dbReference type="ARBA" id="ARBA00023136"/>
    </source>
</evidence>
<dbReference type="PANTHER" id="PTHR32282">
    <property type="entry name" value="BINDING PROTEIN TRANSPEPTIDASE, PUTATIVE-RELATED"/>
    <property type="match status" value="1"/>
</dbReference>
<dbReference type="InterPro" id="IPR001264">
    <property type="entry name" value="Glyco_trans_51"/>
</dbReference>
<dbReference type="InterPro" id="IPR036950">
    <property type="entry name" value="PBP_transglycosylase"/>
</dbReference>
<feature type="domain" description="Glycosyl transferase family 51" evidence="19">
    <location>
        <begin position="97"/>
        <end position="282"/>
    </location>
</feature>
<keyword evidence="3" id="KW-0645">Protease</keyword>
<evidence type="ECO:0000313" key="20">
    <source>
        <dbReference type="EMBL" id="GEK88742.1"/>
    </source>
</evidence>
<gene>
    <name evidence="20" type="ORF">APU01nite_07810</name>
    <name evidence="21" type="ORF">SAMN04488100_10845</name>
</gene>
<dbReference type="InterPro" id="IPR050396">
    <property type="entry name" value="Glycosyltr_51/Transpeptidase"/>
</dbReference>
<sequence>MKRSENEEQKQSEETTETEQSSRFESVVYYFDIFYRVVKALVILLIIILLVAGSLGAGTAVGYFASLVHGSEIPKREEMVSQIQDYTRKSSMYYADGSLISDVRSDLLRTPIPLDQVSDLLINAVVSTEDEYFFEHEGVVPKAVARALVQELSDSGATTGGSTLTQQLIKQQILSPEVTHERKANEILLAYHLENEIDKDQILEAYLNVSPFGRNNKGQNIAGVEEAAQGIFGVSASDVSLPQAAFIAGLPQRPIVFTPYTNYGQIKESHDLSISRQHEVLFRMYREGHITQEEYEEARAYDITQDFINQENMDYDDNTYVYDIALERSLEILSEHFMQAEEVTDEMLEENPELVEEYNERAKYALENQGYKVHTTVDKEIHDTLERVTAEYKDQLGAPRYYTYEDDEGETHEVEVPINTSGAMIDNRTGRVIGFIGGADYTTEQYNYAFKSNRSPGSVFKPLAVYGPALENDIITPATIIPDTPYEVPTWDSDVGDYVGHPITNATRITNEWMTAEKAITISQNIPAAKIFMEMKDDHVSEKYIRRMGISEAMIPSSEFDNASTALGGLTEGIPPVDLMSAFSTIGNNGVHADAYIIERIEDSNGETVYEHKHEETRVWGEDSNYLLVDMMRNIHVQGTARGTMDNLPFEADWISKTGTTQDRKDIWYAASTPRITFGTWIGYGNDNFRLGDDFGIHPSRRNRNFWAELMSAVYEVNPDIFGVGEEFPRPSSVTDESVIQATGMKSGTVETPGGSTFNFSGPTHTEVFKKDNIPGPTVYDFAIGATDEELAQFWGGRRPSEESEDEDESDNEESEDNNDSEEESEPEAEQDPQSEPEEEADSEPEPEEEENQEPEPESDDSSDEDTSDSEESEE</sequence>
<dbReference type="GO" id="GO:0030288">
    <property type="term" value="C:outer membrane-bounded periplasmic space"/>
    <property type="evidence" value="ECO:0007669"/>
    <property type="project" value="TreeGrafter"/>
</dbReference>
<dbReference type="Proteomes" id="UP000198548">
    <property type="component" value="Unassembled WGS sequence"/>
</dbReference>
<dbReference type="AlphaFoldDB" id="A0A1H7SKL9"/>
<evidence type="ECO:0000256" key="14">
    <source>
        <dbReference type="ARBA" id="ARBA00034000"/>
    </source>
</evidence>
<keyword evidence="8" id="KW-0133">Cell shape</keyword>
<evidence type="ECO:0000256" key="6">
    <source>
        <dbReference type="ARBA" id="ARBA00022692"/>
    </source>
</evidence>
<feature type="transmembrane region" description="Helical" evidence="17">
    <location>
        <begin position="40"/>
        <end position="65"/>
    </location>
</feature>
<dbReference type="Gene3D" id="1.10.3810.10">
    <property type="entry name" value="Biosynthetic peptidoglycan transglycosylase-like"/>
    <property type="match status" value="1"/>
</dbReference>
<dbReference type="GO" id="GO:0071555">
    <property type="term" value="P:cell wall organization"/>
    <property type="evidence" value="ECO:0007669"/>
    <property type="project" value="UniProtKB-KW"/>
</dbReference>
<keyword evidence="2" id="KW-0121">Carboxypeptidase</keyword>
<evidence type="ECO:0000256" key="4">
    <source>
        <dbReference type="ARBA" id="ARBA00022676"/>
    </source>
</evidence>
<dbReference type="GO" id="GO:0008955">
    <property type="term" value="F:peptidoglycan glycosyltransferase activity"/>
    <property type="evidence" value="ECO:0007669"/>
    <property type="project" value="UniProtKB-EC"/>
</dbReference>
<keyword evidence="11 17" id="KW-0472">Membrane</keyword>
<evidence type="ECO:0000256" key="17">
    <source>
        <dbReference type="SAM" id="Phobius"/>
    </source>
</evidence>
<reference evidence="21 22" key="1">
    <citation type="submission" date="2016-10" db="EMBL/GenBank/DDBJ databases">
        <authorList>
            <person name="de Groot N.N."/>
        </authorList>
    </citation>
    <scope>NUCLEOTIDE SEQUENCE [LARGE SCALE GENOMIC DNA]</scope>
    <source>
        <strain evidence="21 22">DSM 19182</strain>
    </source>
</reference>
<dbReference type="GO" id="GO:0006508">
    <property type="term" value="P:proteolysis"/>
    <property type="evidence" value="ECO:0007669"/>
    <property type="project" value="UniProtKB-KW"/>
</dbReference>
<evidence type="ECO:0000256" key="8">
    <source>
        <dbReference type="ARBA" id="ARBA00022960"/>
    </source>
</evidence>
<keyword evidence="12" id="KW-0511">Multifunctional enzyme</keyword>
<dbReference type="STRING" id="426703.SAMN04488100_10845"/>
<evidence type="ECO:0000256" key="5">
    <source>
        <dbReference type="ARBA" id="ARBA00022679"/>
    </source>
</evidence>
<reference evidence="20 23" key="2">
    <citation type="submission" date="2019-07" db="EMBL/GenBank/DDBJ databases">
        <title>Whole genome shotgun sequence of Alkalibacterium putridalgicola NBRC 103243.</title>
        <authorList>
            <person name="Hosoyama A."/>
            <person name="Uohara A."/>
            <person name="Ohji S."/>
            <person name="Ichikawa N."/>
        </authorList>
    </citation>
    <scope>NUCLEOTIDE SEQUENCE [LARGE SCALE GENOMIC DNA]</scope>
    <source>
        <strain evidence="20 23">NBRC 103243</strain>
    </source>
</reference>
<evidence type="ECO:0000256" key="12">
    <source>
        <dbReference type="ARBA" id="ARBA00023268"/>
    </source>
</evidence>
<dbReference type="RefSeq" id="WP_091487425.1">
    <property type="nucleotide sequence ID" value="NZ_BJUX01000006.1"/>
</dbReference>
<dbReference type="EMBL" id="FOBL01000008">
    <property type="protein sequence ID" value="SEL71977.1"/>
    <property type="molecule type" value="Genomic_DNA"/>
</dbReference>
<dbReference type="GO" id="GO:0008658">
    <property type="term" value="F:penicillin binding"/>
    <property type="evidence" value="ECO:0007669"/>
    <property type="project" value="InterPro"/>
</dbReference>
<feature type="domain" description="Penicillin-binding protein transpeptidase" evidence="18">
    <location>
        <begin position="423"/>
        <end position="665"/>
    </location>
</feature>
<keyword evidence="10 17" id="KW-1133">Transmembrane helix</keyword>
<dbReference type="Gene3D" id="3.40.50.12800">
    <property type="match status" value="1"/>
</dbReference>
<dbReference type="PANTHER" id="PTHR32282:SF32">
    <property type="entry name" value="PENICILLIN-BINDING PROTEIN 2A"/>
    <property type="match status" value="1"/>
</dbReference>
<feature type="compositionally biased region" description="Acidic residues" evidence="16">
    <location>
        <begin position="803"/>
        <end position="875"/>
    </location>
</feature>
<dbReference type="GO" id="GO:0009002">
    <property type="term" value="F:serine-type D-Ala-D-Ala carboxypeptidase activity"/>
    <property type="evidence" value="ECO:0007669"/>
    <property type="project" value="UniProtKB-EC"/>
</dbReference>
<proteinExistence type="predicted"/>
<dbReference type="Gene3D" id="3.40.710.10">
    <property type="entry name" value="DD-peptidase/beta-lactamase superfamily"/>
    <property type="match status" value="1"/>
</dbReference>
<dbReference type="Proteomes" id="UP000321425">
    <property type="component" value="Unassembled WGS sequence"/>
</dbReference>
<dbReference type="InterPro" id="IPR012338">
    <property type="entry name" value="Beta-lactam/transpept-like"/>
</dbReference>
<dbReference type="GO" id="GO:0008360">
    <property type="term" value="P:regulation of cell shape"/>
    <property type="evidence" value="ECO:0007669"/>
    <property type="project" value="UniProtKB-KW"/>
</dbReference>
<dbReference type="InterPro" id="IPR001460">
    <property type="entry name" value="PCN-bd_Tpept"/>
</dbReference>